<dbReference type="OMA" id="KKSARTW"/>
<keyword evidence="5 7" id="KW-1133">Transmembrane helix</keyword>
<sequence>MNRRVSLSQPRSYGKLSEPNVIFKTKCGDRRWKAVMGQMVNQLNCPSESVITFTLKKDQLCRVRIIEGQQVATINLWNADNKNEHFSQGLTRLYNSTHLKVFDQLWSAFPFVQPMATFVFDTNKSYGVDKDKAAMHDVIGPIRDKRAFDELETAIKEYDLNRTDIHDGWNAFICSGLTYSHEYFEKTSPAKNGDYVEFIAEMNLIVAVSTFVSGTIKINENGEQVGTAFNPVAIEIFEENENENDDITKYFNIDGKLRRTIQDHKIMASRNGPIVQGTDGTDFNYRERVAPNHQISLINKSRLKYCIFFHYLLFTVMLIKLAPDILDRLDIFILEVEELYVPKPLWWEYAWCTSVFVTFLGLTAARANKILDMEKFMIGILVLGFLPILYCFFYYLGDVWTYIKLDEETDIDDTDITTWQGLPYGLLWYGFVLGALQVHGFSLYFAWNLVKAWKSRYGSKKIN</sequence>
<evidence type="ECO:0000256" key="1">
    <source>
        <dbReference type="ARBA" id="ARBA00004477"/>
    </source>
</evidence>
<dbReference type="PANTHER" id="PTHR31527:SF0">
    <property type="entry name" value="RE64534P"/>
    <property type="match status" value="1"/>
</dbReference>
<comment type="similarity">
    <text evidence="2">Belongs to the jagunal family.</text>
</comment>
<dbReference type="AlphaFoldDB" id="A0A336MN86"/>
<keyword evidence="3 7" id="KW-0812">Transmembrane</keyword>
<evidence type="ECO:0000259" key="8">
    <source>
        <dbReference type="Pfam" id="PF09347"/>
    </source>
</evidence>
<reference evidence="9" key="1">
    <citation type="submission" date="2018-07" db="EMBL/GenBank/DDBJ databases">
        <authorList>
            <person name="Quirk P.G."/>
            <person name="Krulwich T.A."/>
        </authorList>
    </citation>
    <scope>NUCLEOTIDE SEQUENCE</scope>
</reference>
<dbReference type="Pfam" id="PF07086">
    <property type="entry name" value="Jagunal"/>
    <property type="match status" value="1"/>
</dbReference>
<evidence type="ECO:0000256" key="5">
    <source>
        <dbReference type="ARBA" id="ARBA00022989"/>
    </source>
</evidence>
<dbReference type="VEuPathDB" id="VectorBase:CSON004241"/>
<evidence type="ECO:0000256" key="3">
    <source>
        <dbReference type="ARBA" id="ARBA00022692"/>
    </source>
</evidence>
<organism evidence="9">
    <name type="scientific">Culicoides sonorensis</name>
    <name type="common">Biting midge</name>
    <dbReference type="NCBI Taxonomy" id="179676"/>
    <lineage>
        <taxon>Eukaryota</taxon>
        <taxon>Metazoa</taxon>
        <taxon>Ecdysozoa</taxon>
        <taxon>Arthropoda</taxon>
        <taxon>Hexapoda</taxon>
        <taxon>Insecta</taxon>
        <taxon>Pterygota</taxon>
        <taxon>Neoptera</taxon>
        <taxon>Endopterygota</taxon>
        <taxon>Diptera</taxon>
        <taxon>Nematocera</taxon>
        <taxon>Chironomoidea</taxon>
        <taxon>Ceratopogonidae</taxon>
        <taxon>Ceratopogoninae</taxon>
        <taxon>Culicoides</taxon>
        <taxon>Monoculicoides</taxon>
    </lineage>
</organism>
<feature type="transmembrane region" description="Helical" evidence="7">
    <location>
        <begin position="305"/>
        <end position="326"/>
    </location>
</feature>
<dbReference type="InterPro" id="IPR009787">
    <property type="entry name" value="Jagunal"/>
</dbReference>
<comment type="subcellular location">
    <subcellularLocation>
        <location evidence="1">Endoplasmic reticulum membrane</location>
        <topology evidence="1">Multi-pass membrane protein</topology>
    </subcellularLocation>
</comment>
<proteinExistence type="inferred from homology"/>
<feature type="transmembrane region" description="Helical" evidence="7">
    <location>
        <begin position="376"/>
        <end position="396"/>
    </location>
</feature>
<dbReference type="GO" id="GO:0007029">
    <property type="term" value="P:endoplasmic reticulum organization"/>
    <property type="evidence" value="ECO:0007669"/>
    <property type="project" value="InterPro"/>
</dbReference>
<dbReference type="GO" id="GO:0005789">
    <property type="term" value="C:endoplasmic reticulum membrane"/>
    <property type="evidence" value="ECO:0007669"/>
    <property type="project" value="UniProtKB-SubCell"/>
</dbReference>
<evidence type="ECO:0000256" key="2">
    <source>
        <dbReference type="ARBA" id="ARBA00008462"/>
    </source>
</evidence>
<keyword evidence="6 7" id="KW-0472">Membrane</keyword>
<accession>A0A336MN86</accession>
<evidence type="ECO:0000256" key="4">
    <source>
        <dbReference type="ARBA" id="ARBA00022824"/>
    </source>
</evidence>
<evidence type="ECO:0000256" key="6">
    <source>
        <dbReference type="ARBA" id="ARBA00023136"/>
    </source>
</evidence>
<name>A0A336MN86_CULSO</name>
<keyword evidence="4" id="KW-0256">Endoplasmic reticulum</keyword>
<evidence type="ECO:0000313" key="9">
    <source>
        <dbReference type="EMBL" id="SSX31914.1"/>
    </source>
</evidence>
<protein>
    <submittedName>
        <fullName evidence="9">CSON004241 protein</fullName>
    </submittedName>
</protein>
<dbReference type="PANTHER" id="PTHR31527">
    <property type="entry name" value="RE64534P"/>
    <property type="match status" value="1"/>
</dbReference>
<dbReference type="InterPro" id="IPR018959">
    <property type="entry name" value="DUF1989"/>
</dbReference>
<feature type="domain" description="DUF1989" evidence="8">
    <location>
        <begin position="45"/>
        <end position="205"/>
    </location>
</feature>
<dbReference type="Pfam" id="PF09347">
    <property type="entry name" value="DUF1989"/>
    <property type="match status" value="1"/>
</dbReference>
<feature type="transmembrane region" description="Helical" evidence="7">
    <location>
        <begin position="426"/>
        <end position="450"/>
    </location>
</feature>
<feature type="transmembrane region" description="Helical" evidence="7">
    <location>
        <begin position="346"/>
        <end position="364"/>
    </location>
</feature>
<dbReference type="EMBL" id="UFQT01001826">
    <property type="protein sequence ID" value="SSX31914.1"/>
    <property type="molecule type" value="Genomic_DNA"/>
</dbReference>
<gene>
    <name evidence="9" type="primary">CSON004241</name>
</gene>
<evidence type="ECO:0000256" key="7">
    <source>
        <dbReference type="SAM" id="Phobius"/>
    </source>
</evidence>